<dbReference type="AlphaFoldDB" id="A0A401GDI5"/>
<comment type="caution">
    <text evidence="2">The sequence shown here is derived from an EMBL/GenBank/DDBJ whole genome shotgun (WGS) entry which is preliminary data.</text>
</comment>
<name>A0A401GDI5_9APHY</name>
<feature type="region of interest" description="Disordered" evidence="1">
    <location>
        <begin position="236"/>
        <end position="391"/>
    </location>
</feature>
<evidence type="ECO:0000313" key="2">
    <source>
        <dbReference type="EMBL" id="GBE80195.1"/>
    </source>
</evidence>
<feature type="compositionally biased region" description="Basic and acidic residues" evidence="1">
    <location>
        <begin position="452"/>
        <end position="461"/>
    </location>
</feature>
<feature type="compositionally biased region" description="Basic and acidic residues" evidence="1">
    <location>
        <begin position="899"/>
        <end position="915"/>
    </location>
</feature>
<feature type="compositionally biased region" description="Low complexity" evidence="1">
    <location>
        <begin position="275"/>
        <end position="286"/>
    </location>
</feature>
<organism evidence="2 3">
    <name type="scientific">Sparassis crispa</name>
    <dbReference type="NCBI Taxonomy" id="139825"/>
    <lineage>
        <taxon>Eukaryota</taxon>
        <taxon>Fungi</taxon>
        <taxon>Dikarya</taxon>
        <taxon>Basidiomycota</taxon>
        <taxon>Agaricomycotina</taxon>
        <taxon>Agaricomycetes</taxon>
        <taxon>Polyporales</taxon>
        <taxon>Sparassidaceae</taxon>
        <taxon>Sparassis</taxon>
    </lineage>
</organism>
<dbReference type="OrthoDB" id="2143914at2759"/>
<keyword evidence="3" id="KW-1185">Reference proteome</keyword>
<feature type="region of interest" description="Disordered" evidence="1">
    <location>
        <begin position="620"/>
        <end position="716"/>
    </location>
</feature>
<reference evidence="2 3" key="1">
    <citation type="journal article" date="2018" name="Sci. Rep.">
        <title>Genome sequence of the cauliflower mushroom Sparassis crispa (Hanabiratake) and its association with beneficial usage.</title>
        <authorList>
            <person name="Kiyama R."/>
            <person name="Furutani Y."/>
            <person name="Kawaguchi K."/>
            <person name="Nakanishi T."/>
        </authorList>
    </citation>
    <scope>NUCLEOTIDE SEQUENCE [LARGE SCALE GENOMIC DNA]</scope>
</reference>
<dbReference type="EMBL" id="BFAD01000002">
    <property type="protein sequence ID" value="GBE80195.1"/>
    <property type="molecule type" value="Genomic_DNA"/>
</dbReference>
<feature type="compositionally biased region" description="Polar residues" evidence="1">
    <location>
        <begin position="582"/>
        <end position="604"/>
    </location>
</feature>
<feature type="region of interest" description="Disordered" evidence="1">
    <location>
        <begin position="759"/>
        <end position="819"/>
    </location>
</feature>
<feature type="region of interest" description="Disordered" evidence="1">
    <location>
        <begin position="578"/>
        <end position="604"/>
    </location>
</feature>
<feature type="compositionally biased region" description="Low complexity" evidence="1">
    <location>
        <begin position="508"/>
        <end position="533"/>
    </location>
</feature>
<evidence type="ECO:0000313" key="3">
    <source>
        <dbReference type="Proteomes" id="UP000287166"/>
    </source>
</evidence>
<gene>
    <name evidence="2" type="ORF">SCP_0214050</name>
</gene>
<accession>A0A401GDI5</accession>
<proteinExistence type="predicted"/>
<feature type="region of interest" description="Disordered" evidence="1">
    <location>
        <begin position="878"/>
        <end position="915"/>
    </location>
</feature>
<dbReference type="RefSeq" id="XP_027611108.1">
    <property type="nucleotide sequence ID" value="XM_027755307.1"/>
</dbReference>
<feature type="compositionally biased region" description="Basic and acidic residues" evidence="1">
    <location>
        <begin position="798"/>
        <end position="809"/>
    </location>
</feature>
<sequence length="915" mass="99509">MLSHSSADVPVLSLSDIMHTMSPSPAPQPPLPFDSAHVSLIQVDQSGIFGSHVDPTPQRHLSVDPLEQVELETMRFRVHQLGFTSPHSANANMTPAERELADMVLRLTSDPLLHPSPSQLASQAETIAGLSVQRNFLLREKEEEQARWQAERDGWERTAEALIGRRRAAQDAAEKDYEAERHIARLQDDNRALRHKLSESHSRMSTLESELNRLRPLLLVQPALLRDPSLLQLPALFSSNAPPKAKPEPKKGKRKSKKEREKEKQTEENEREAEALALAHALALTNAEEETTADKEVDAGTAIHTVAGVNATGDDQRDLMQVDAENDAPQLAVEGNALSDPSALPLEGPTSGGKPQDNDVKPDKQGKVKVRKTRKSHAGTSRDHATPLLSDARAECLLVAARRIARMRADAIADLAKEREEQRQREQELEKEERERLVEAADAQRLRTRSSRHGELDRGDDAGPSTHYAYGAMAHASSSSGRDAPASLHPNAASTSETAPIHGRPLQLPSHLHPSIQHSQQPPHLPLHPNSPHTVPQGFVYMHPRFADPVSGGPGTSQGAHGVPLLVPLPPGVWPLPGAPTSGKTNQVRTPVRNTGSSQGVTTPMDSLVSAARTMMDDVDESNADEVPRRRNATAAALDAQDSPVPKRRRSVTASASGSRMKPRSSRREPQPAELDLGGGRGKAKGKGKGRSGETPTDSGDRAKEPTPRSVPLSATPVRSALDVLAEQAAQEQGRWPSSGPGSRRQSLEPEMRLALSGFTTPRADSVTSVANTPTNNKGKARASENPEQELTSLDPSVDTRHAHSHHDSQNQTKFTTSHNPFVEHDYMVVPGLTPSFRRPPSAPPAPVDDPHVGHIGSIARIAEVLVRQGTQIDLQEVRRGVTIPVPSTPPHRRGTRATTEEPSPRRKSRRDDRL</sequence>
<evidence type="ECO:0000256" key="1">
    <source>
        <dbReference type="SAM" id="MobiDB-lite"/>
    </source>
</evidence>
<feature type="compositionally biased region" description="Basic and acidic residues" evidence="1">
    <location>
        <begin position="258"/>
        <end position="274"/>
    </location>
</feature>
<dbReference type="InParanoid" id="A0A401GDI5"/>
<protein>
    <submittedName>
        <fullName evidence="2">Uncharacterized protein</fullName>
    </submittedName>
</protein>
<feature type="region of interest" description="Disordered" evidence="1">
    <location>
        <begin position="728"/>
        <end position="747"/>
    </location>
</feature>
<dbReference type="Proteomes" id="UP000287166">
    <property type="component" value="Unassembled WGS sequence"/>
</dbReference>
<feature type="compositionally biased region" description="Basic and acidic residues" evidence="1">
    <location>
        <begin position="417"/>
        <end position="445"/>
    </location>
</feature>
<feature type="region of interest" description="Disordered" evidence="1">
    <location>
        <begin position="417"/>
        <end position="538"/>
    </location>
</feature>
<feature type="compositionally biased region" description="Polar residues" evidence="1">
    <location>
        <begin position="810"/>
        <end position="819"/>
    </location>
</feature>
<feature type="compositionally biased region" description="Polar residues" evidence="1">
    <location>
        <begin position="766"/>
        <end position="778"/>
    </location>
</feature>
<feature type="compositionally biased region" description="Basic and acidic residues" evidence="1">
    <location>
        <begin position="356"/>
        <end position="366"/>
    </location>
</feature>
<dbReference type="GeneID" id="38777112"/>
<feature type="compositionally biased region" description="Basic residues" evidence="1">
    <location>
        <begin position="367"/>
        <end position="377"/>
    </location>
</feature>